<sequence length="96" mass="10497">MKKGLVVMMVLVIALSSEALASEFFGMQILGGTITKYGLQIVDKSFAKEAFSKVIRNEEGGVSFIHLESHTNDVYCWGSLSEKGITLTVLNKTKNP</sequence>
<comment type="caution">
    <text evidence="1">The sequence shown here is derived from an EMBL/GenBank/DDBJ whole genome shotgun (WGS) entry which is preliminary data.</text>
</comment>
<accession>X1MLW6</accession>
<reference evidence="1" key="1">
    <citation type="journal article" date="2014" name="Front. Microbiol.">
        <title>High frequency of phylogenetically diverse reductive dehalogenase-homologous genes in deep subseafloor sedimentary metagenomes.</title>
        <authorList>
            <person name="Kawai M."/>
            <person name="Futagami T."/>
            <person name="Toyoda A."/>
            <person name="Takaki Y."/>
            <person name="Nishi S."/>
            <person name="Hori S."/>
            <person name="Arai W."/>
            <person name="Tsubouchi T."/>
            <person name="Morono Y."/>
            <person name="Uchiyama I."/>
            <person name="Ito T."/>
            <person name="Fujiyama A."/>
            <person name="Inagaki F."/>
            <person name="Takami H."/>
        </authorList>
    </citation>
    <scope>NUCLEOTIDE SEQUENCE</scope>
    <source>
        <strain evidence="1">Expedition CK06-06</strain>
    </source>
</reference>
<feature type="non-terminal residue" evidence="1">
    <location>
        <position position="96"/>
    </location>
</feature>
<dbReference type="EMBL" id="BARV01006060">
    <property type="protein sequence ID" value="GAI07369.1"/>
    <property type="molecule type" value="Genomic_DNA"/>
</dbReference>
<proteinExistence type="predicted"/>
<organism evidence="1">
    <name type="scientific">marine sediment metagenome</name>
    <dbReference type="NCBI Taxonomy" id="412755"/>
    <lineage>
        <taxon>unclassified sequences</taxon>
        <taxon>metagenomes</taxon>
        <taxon>ecological metagenomes</taxon>
    </lineage>
</organism>
<gene>
    <name evidence="1" type="ORF">S06H3_12371</name>
</gene>
<evidence type="ECO:0000313" key="1">
    <source>
        <dbReference type="EMBL" id="GAI07369.1"/>
    </source>
</evidence>
<dbReference type="AlphaFoldDB" id="X1MLW6"/>
<protein>
    <submittedName>
        <fullName evidence="1">Uncharacterized protein</fullName>
    </submittedName>
</protein>
<name>X1MLW6_9ZZZZ</name>